<keyword evidence="5" id="KW-1185">Reference proteome</keyword>
<dbReference type="Proteomes" id="UP000184038">
    <property type="component" value="Unassembled WGS sequence"/>
</dbReference>
<evidence type="ECO:0000313" key="4">
    <source>
        <dbReference type="EMBL" id="SHM58845.1"/>
    </source>
</evidence>
<dbReference type="InterPro" id="IPR010982">
    <property type="entry name" value="Lambda_DNA-bd_dom_sf"/>
</dbReference>
<reference evidence="4 5" key="1">
    <citation type="submission" date="2016-11" db="EMBL/GenBank/DDBJ databases">
        <authorList>
            <person name="Jaros S."/>
            <person name="Januszkiewicz K."/>
            <person name="Wedrychowicz H."/>
        </authorList>
    </citation>
    <scope>NUCLEOTIDE SEQUENCE [LARGE SCALE GENOMIC DNA]</scope>
    <source>
        <strain evidence="4 5">DSM 15930</strain>
    </source>
</reference>
<dbReference type="EMBL" id="FRCP01000012">
    <property type="protein sequence ID" value="SHM58845.1"/>
    <property type="molecule type" value="Genomic_DNA"/>
</dbReference>
<feature type="transmembrane region" description="Helical" evidence="2">
    <location>
        <begin position="98"/>
        <end position="122"/>
    </location>
</feature>
<dbReference type="SMART" id="SM00530">
    <property type="entry name" value="HTH_XRE"/>
    <property type="match status" value="1"/>
</dbReference>
<dbReference type="Gene3D" id="1.10.260.40">
    <property type="entry name" value="lambda repressor-like DNA-binding domains"/>
    <property type="match status" value="1"/>
</dbReference>
<keyword evidence="1" id="KW-0238">DNA-binding</keyword>
<sequence length="144" mass="16279">MLSENLKNLRKIKGITQEELAIRLNVVRQTISKWEKGLSVPDADTLIKLADFFEVSVSELLGVTVEKEVDSNIIADQLSRINEQLAAKNRRSHRIWKTIGIIFVAFVVVNILLVLLGTVSFYSFKSDKTTTLTTESEIITNEEE</sequence>
<dbReference type="RefSeq" id="WP_073288183.1">
    <property type="nucleotide sequence ID" value="NZ_FRCP01000012.1"/>
</dbReference>
<feature type="domain" description="HTH cro/C1-type" evidence="3">
    <location>
        <begin position="6"/>
        <end position="60"/>
    </location>
</feature>
<dbReference type="OrthoDB" id="9801008at2"/>
<evidence type="ECO:0000256" key="1">
    <source>
        <dbReference type="ARBA" id="ARBA00023125"/>
    </source>
</evidence>
<dbReference type="PANTHER" id="PTHR46558">
    <property type="entry name" value="TRACRIPTIONAL REGULATORY PROTEIN-RELATED-RELATED"/>
    <property type="match status" value="1"/>
</dbReference>
<dbReference type="Pfam" id="PF01381">
    <property type="entry name" value="HTH_3"/>
    <property type="match status" value="1"/>
</dbReference>
<evidence type="ECO:0000313" key="5">
    <source>
        <dbReference type="Proteomes" id="UP000184038"/>
    </source>
</evidence>
<dbReference type="AlphaFoldDB" id="A0A1M7K0W0"/>
<dbReference type="GO" id="GO:0003677">
    <property type="term" value="F:DNA binding"/>
    <property type="evidence" value="ECO:0007669"/>
    <property type="project" value="UniProtKB-KW"/>
</dbReference>
<evidence type="ECO:0000259" key="3">
    <source>
        <dbReference type="PROSITE" id="PS50943"/>
    </source>
</evidence>
<accession>A0A1M7K0W0</accession>
<dbReference type="PROSITE" id="PS50943">
    <property type="entry name" value="HTH_CROC1"/>
    <property type="match status" value="1"/>
</dbReference>
<name>A0A1M7K0W0_9FIRM</name>
<proteinExistence type="predicted"/>
<dbReference type="CDD" id="cd00093">
    <property type="entry name" value="HTH_XRE"/>
    <property type="match status" value="1"/>
</dbReference>
<dbReference type="PANTHER" id="PTHR46558:SF11">
    <property type="entry name" value="HTH-TYPE TRANSCRIPTIONAL REGULATOR XRE"/>
    <property type="match status" value="1"/>
</dbReference>
<keyword evidence="2" id="KW-1133">Transmembrane helix</keyword>
<organism evidence="4 5">
    <name type="scientific">Anaerosporobacter mobilis DSM 15930</name>
    <dbReference type="NCBI Taxonomy" id="1120996"/>
    <lineage>
        <taxon>Bacteria</taxon>
        <taxon>Bacillati</taxon>
        <taxon>Bacillota</taxon>
        <taxon>Clostridia</taxon>
        <taxon>Lachnospirales</taxon>
        <taxon>Lachnospiraceae</taxon>
        <taxon>Anaerosporobacter</taxon>
    </lineage>
</organism>
<keyword evidence="2" id="KW-0812">Transmembrane</keyword>
<dbReference type="SUPFAM" id="SSF47413">
    <property type="entry name" value="lambda repressor-like DNA-binding domains"/>
    <property type="match status" value="1"/>
</dbReference>
<evidence type="ECO:0000256" key="2">
    <source>
        <dbReference type="SAM" id="Phobius"/>
    </source>
</evidence>
<gene>
    <name evidence="4" type="ORF">SAMN02746066_02531</name>
</gene>
<keyword evidence="2" id="KW-0472">Membrane</keyword>
<protein>
    <submittedName>
        <fullName evidence="4">Putative transcriptional regulator</fullName>
    </submittedName>
</protein>
<dbReference type="STRING" id="1120996.SAMN02746066_02531"/>
<dbReference type="InterPro" id="IPR001387">
    <property type="entry name" value="Cro/C1-type_HTH"/>
</dbReference>